<name>A0A7X1AVX3_9BACT</name>
<dbReference type="SUPFAM" id="SSF56925">
    <property type="entry name" value="OMPA-like"/>
    <property type="match status" value="1"/>
</dbReference>
<evidence type="ECO:0000313" key="2">
    <source>
        <dbReference type="EMBL" id="MBC2600927.1"/>
    </source>
</evidence>
<dbReference type="InterPro" id="IPR011250">
    <property type="entry name" value="OMP/PagP_B-barrel"/>
</dbReference>
<dbReference type="RefSeq" id="WP_185691662.1">
    <property type="nucleotide sequence ID" value="NZ_JACHVA010000040.1"/>
</dbReference>
<dbReference type="Gene3D" id="2.40.160.20">
    <property type="match status" value="1"/>
</dbReference>
<keyword evidence="1" id="KW-0732">Signal</keyword>
<keyword evidence="3" id="KW-1185">Reference proteome</keyword>
<evidence type="ECO:0000256" key="1">
    <source>
        <dbReference type="SAM" id="SignalP"/>
    </source>
</evidence>
<feature type="signal peptide" evidence="1">
    <location>
        <begin position="1"/>
        <end position="20"/>
    </location>
</feature>
<accession>A0A7X1AVX3</accession>
<evidence type="ECO:0008006" key="4">
    <source>
        <dbReference type="Google" id="ProtNLM"/>
    </source>
</evidence>
<sequence length="174" mass="18902">MKKVLLVLGFLSICLVPAKAQLLGLEAGAYGSYWKPKDLDEGHGGGIVARGQIFGFFGLDGRVGYFKFDDPSVDMVPMEVTAMLRFPFPLVSPFVGIGGGYYQFSGEKGFSLDDSTGYFGAAGLDVTLGDLRVFFEWRYQSLEAEVDKTGGGYVRGQDLDFSGNGFTLGVTYFF</sequence>
<dbReference type="AlphaFoldDB" id="A0A7X1AVX3"/>
<organism evidence="2 3">
    <name type="scientific">Puniceicoccus vermicola</name>
    <dbReference type="NCBI Taxonomy" id="388746"/>
    <lineage>
        <taxon>Bacteria</taxon>
        <taxon>Pseudomonadati</taxon>
        <taxon>Verrucomicrobiota</taxon>
        <taxon>Opitutia</taxon>
        <taxon>Puniceicoccales</taxon>
        <taxon>Puniceicoccaceae</taxon>
        <taxon>Puniceicoccus</taxon>
    </lineage>
</organism>
<reference evidence="2 3" key="1">
    <citation type="submission" date="2020-07" db="EMBL/GenBank/DDBJ databases">
        <authorList>
            <person name="Feng X."/>
        </authorList>
    </citation>
    <scope>NUCLEOTIDE SEQUENCE [LARGE SCALE GENOMIC DNA]</scope>
    <source>
        <strain evidence="2 3">JCM14086</strain>
    </source>
</reference>
<comment type="caution">
    <text evidence="2">The sequence shown here is derived from an EMBL/GenBank/DDBJ whole genome shotgun (WGS) entry which is preliminary data.</text>
</comment>
<evidence type="ECO:0000313" key="3">
    <source>
        <dbReference type="Proteomes" id="UP000525652"/>
    </source>
</evidence>
<proteinExistence type="predicted"/>
<protein>
    <recommendedName>
        <fullName evidence="4">Porin family protein</fullName>
    </recommendedName>
</protein>
<gene>
    <name evidence="2" type="ORF">H5P30_03950</name>
</gene>
<dbReference type="Proteomes" id="UP000525652">
    <property type="component" value="Unassembled WGS sequence"/>
</dbReference>
<dbReference type="EMBL" id="JACHVA010000040">
    <property type="protein sequence ID" value="MBC2600927.1"/>
    <property type="molecule type" value="Genomic_DNA"/>
</dbReference>
<feature type="chain" id="PRO_5030612034" description="Porin family protein" evidence="1">
    <location>
        <begin position="21"/>
        <end position="174"/>
    </location>
</feature>